<reference evidence="2 3" key="1">
    <citation type="submission" date="2014-10" db="EMBL/GenBank/DDBJ databases">
        <title>Characterization of phage pPM_01 specific to Proteus mirabilis.</title>
        <authorList>
            <person name="Wirjon I.A."/>
            <person name="Mat Arip Y."/>
        </authorList>
    </citation>
    <scope>NUCLEOTIDE SEQUENCE [LARGE SCALE GENOMIC DNA]</scope>
</reference>
<feature type="compositionally biased region" description="Acidic residues" evidence="1">
    <location>
        <begin position="184"/>
        <end position="201"/>
    </location>
</feature>
<dbReference type="Proteomes" id="UP000031807">
    <property type="component" value="Segment"/>
</dbReference>
<dbReference type="InterPro" id="IPR022595">
    <property type="entry name" value="Enc34_ssDNA-bd"/>
</dbReference>
<dbReference type="EMBL" id="KP063118">
    <property type="protein sequence ID" value="AJA41314.1"/>
    <property type="molecule type" value="Genomic_DNA"/>
</dbReference>
<name>A0A0B4SJN7_9CAUD</name>
<dbReference type="GeneID" id="26626789"/>
<gene>
    <name evidence="2" type="ORF">pPM01_0065</name>
</gene>
<feature type="region of interest" description="Disordered" evidence="1">
    <location>
        <begin position="180"/>
        <end position="201"/>
    </location>
</feature>
<sequence length="201" mass="22741">MAKLKPVKRIKHEGKTVAVIYEDGHVRIDNVRLSYPHLATPQEGDDGSKKFGATFLLDKDIHSETAEVLKDLAAKTAKNAKVKVPSSKYFIKDGDEEFSDKPECENMFVISAREKKRPVCRDADKEEIDVDDIEEILYGGCYVSALIGLWVQDNKYGKRVNANLRSIKFIKDGEPFGAERIDDSEAWDDEDEWGEGEEDDI</sequence>
<evidence type="ECO:0000313" key="2">
    <source>
        <dbReference type="EMBL" id="AJA41314.1"/>
    </source>
</evidence>
<dbReference type="InterPro" id="IPR012340">
    <property type="entry name" value="NA-bd_OB-fold"/>
</dbReference>
<dbReference type="Gene3D" id="2.40.50.140">
    <property type="entry name" value="Nucleic acid-binding proteins"/>
    <property type="match status" value="1"/>
</dbReference>
<accession>A0A0B4SJN7</accession>
<dbReference type="OrthoDB" id="9501at10239"/>
<dbReference type="KEGG" id="vg:26626789"/>
<evidence type="ECO:0000313" key="3">
    <source>
        <dbReference type="Proteomes" id="UP000031807"/>
    </source>
</evidence>
<keyword evidence="3" id="KW-1185">Reference proteome</keyword>
<evidence type="ECO:0008006" key="4">
    <source>
        <dbReference type="Google" id="ProtNLM"/>
    </source>
</evidence>
<organism evidence="2 3">
    <name type="scientific">Proteus phage pPM_01</name>
    <dbReference type="NCBI Taxonomy" id="1567485"/>
    <lineage>
        <taxon>Viruses</taxon>
        <taxon>Duplodnaviria</taxon>
        <taxon>Heunggongvirae</taxon>
        <taxon>Uroviricota</taxon>
        <taxon>Caudoviricetes</taxon>
        <taxon>Casjensviridae</taxon>
        <taxon>Lavrentievavirus</taxon>
        <taxon>Lavrentievavirus pPM01</taxon>
    </lineage>
</organism>
<protein>
    <recommendedName>
        <fullName evidence="4">DUF2815 domain-containing protein</fullName>
    </recommendedName>
</protein>
<proteinExistence type="predicted"/>
<dbReference type="SUPFAM" id="SSF50249">
    <property type="entry name" value="Nucleic acid-binding proteins"/>
    <property type="match status" value="1"/>
</dbReference>
<evidence type="ECO:0000256" key="1">
    <source>
        <dbReference type="SAM" id="MobiDB-lite"/>
    </source>
</evidence>
<dbReference type="Pfam" id="PF10991">
    <property type="entry name" value="Enc34_ssDNA-bd"/>
    <property type="match status" value="1"/>
</dbReference>
<dbReference type="RefSeq" id="YP_009199678.1">
    <property type="nucleotide sequence ID" value="NC_028812.1"/>
</dbReference>